<dbReference type="EMBL" id="CP014587">
    <property type="protein sequence ID" value="ANZ77693.1"/>
    <property type="molecule type" value="Genomic_DNA"/>
</dbReference>
<proteinExistence type="predicted"/>
<name>A0A1B2JI86_PICPA</name>
<dbReference type="Gene3D" id="3.60.10.10">
    <property type="entry name" value="Endonuclease/exonuclease/phosphatase"/>
    <property type="match status" value="1"/>
</dbReference>
<dbReference type="OrthoDB" id="428734at2759"/>
<evidence type="ECO:0000313" key="2">
    <source>
        <dbReference type="EMBL" id="ANZ77693.1"/>
    </source>
</evidence>
<evidence type="ECO:0000313" key="3">
    <source>
        <dbReference type="Proteomes" id="UP000094565"/>
    </source>
</evidence>
<dbReference type="Pfam" id="PF03372">
    <property type="entry name" value="Exo_endo_phos"/>
    <property type="match status" value="1"/>
</dbReference>
<evidence type="ECO:0000259" key="1">
    <source>
        <dbReference type="Pfam" id="PF03372"/>
    </source>
</evidence>
<dbReference type="InterPro" id="IPR005135">
    <property type="entry name" value="Endo/exonuclease/phosphatase"/>
</dbReference>
<dbReference type="InterPro" id="IPR036691">
    <property type="entry name" value="Endo/exonu/phosph_ase_sf"/>
</dbReference>
<dbReference type="PANTHER" id="PTHR12121">
    <property type="entry name" value="CARBON CATABOLITE REPRESSOR PROTEIN 4"/>
    <property type="match status" value="1"/>
</dbReference>
<dbReference type="InterPro" id="IPR050410">
    <property type="entry name" value="CCR4/nocturin_mRNA_transcr"/>
</dbReference>
<organism evidence="2 3">
    <name type="scientific">Komagataella pastoris</name>
    <name type="common">Yeast</name>
    <name type="synonym">Pichia pastoris</name>
    <dbReference type="NCBI Taxonomy" id="4922"/>
    <lineage>
        <taxon>Eukaryota</taxon>
        <taxon>Fungi</taxon>
        <taxon>Dikarya</taxon>
        <taxon>Ascomycota</taxon>
        <taxon>Saccharomycotina</taxon>
        <taxon>Pichiomycetes</taxon>
        <taxon>Pichiales</taxon>
        <taxon>Pichiaceae</taxon>
        <taxon>Komagataella</taxon>
    </lineage>
</organism>
<dbReference type="Proteomes" id="UP000094565">
    <property type="component" value="Chromosome 4"/>
</dbReference>
<reference evidence="2 3" key="1">
    <citation type="submission" date="2016-02" db="EMBL/GenBank/DDBJ databases">
        <title>Comparative genomic and transcriptomic foundation for Pichia pastoris.</title>
        <authorList>
            <person name="Love K.R."/>
            <person name="Shah K.A."/>
            <person name="Whittaker C.A."/>
            <person name="Wu J."/>
            <person name="Bartlett M.C."/>
            <person name="Ma D."/>
            <person name="Leeson R.L."/>
            <person name="Priest M."/>
            <person name="Young S.K."/>
            <person name="Love J.C."/>
        </authorList>
    </citation>
    <scope>NUCLEOTIDE SEQUENCE [LARGE SCALE GENOMIC DNA]</scope>
    <source>
        <strain evidence="2 3">ATCC 28485</strain>
    </source>
</reference>
<dbReference type="PANTHER" id="PTHR12121:SF100">
    <property type="entry name" value="POLY(A)-SPECIFIC RIBONUCLEASE"/>
    <property type="match status" value="1"/>
</dbReference>
<dbReference type="SUPFAM" id="SSF56219">
    <property type="entry name" value="DNase I-like"/>
    <property type="match status" value="1"/>
</dbReference>
<dbReference type="GO" id="GO:0000175">
    <property type="term" value="F:3'-5'-RNA exonuclease activity"/>
    <property type="evidence" value="ECO:0007669"/>
    <property type="project" value="TreeGrafter"/>
</dbReference>
<protein>
    <submittedName>
        <fullName evidence="2">BA75_04846T0</fullName>
    </submittedName>
</protein>
<gene>
    <name evidence="2" type="ORF">ATY40_BA7504846</name>
</gene>
<dbReference type="AlphaFoldDB" id="A0A1B2JI86"/>
<sequence>MRLRPSIVRPIRLLYGSRNFNTVTKHRRWIDVQKPNDHGDTFSVSTYNILNQHYIWPQVFKYVPKNDIDWNYRQQLLDRNFRDLNTDIMCFQEMEYDIYDTHWKNSGESSPLKDYGSIFVRKKPPHYWTKPERNLDGVSIFYKDSVFEVIDHIEFDLADLVREHDYHSFEHTEDFKERVLPRNTVALVAALRHKHSGEIVIVSTTHLYWSPKFQDVKLIQMLIICNVIRQFQKNLEKQGLLSPKDPIPLIICGDLNSQINSFVYQFLKTGDINLHRDYERWFTKYNYGSTLDLLKNSDPFKLKSSYNELFQAGNFPFTTFTEKYTNIIDYVWYNKEKFDLIRELGQVNPSYVESQVGFPNDEFPSDHIPLVNIFQFK</sequence>
<keyword evidence="3" id="KW-1185">Reference proteome</keyword>
<feature type="domain" description="Endonuclease/exonuclease/phosphatase" evidence="1">
    <location>
        <begin position="46"/>
        <end position="367"/>
    </location>
</feature>
<accession>A0A1B2JI86</accession>